<keyword evidence="3" id="KW-1185">Reference proteome</keyword>
<keyword evidence="1" id="KW-1133">Transmembrane helix</keyword>
<dbReference type="PaxDb" id="522772-Dacet_2604"/>
<dbReference type="KEGG" id="dap:Dacet_2604"/>
<proteinExistence type="predicted"/>
<evidence type="ECO:0000313" key="2">
    <source>
        <dbReference type="EMBL" id="ADD69362.1"/>
    </source>
</evidence>
<dbReference type="InterPro" id="IPR007401">
    <property type="entry name" value="DUF454"/>
</dbReference>
<keyword evidence="1" id="KW-0472">Membrane</keyword>
<protein>
    <recommendedName>
        <fullName evidence="4">Inner membrane protein YbaN</fullName>
    </recommendedName>
</protein>
<dbReference type="PANTHER" id="PTHR35813">
    <property type="entry name" value="INNER MEMBRANE PROTEIN YBAN"/>
    <property type="match status" value="1"/>
</dbReference>
<name>D4H506_DENA2</name>
<feature type="transmembrane region" description="Helical" evidence="1">
    <location>
        <begin position="15"/>
        <end position="43"/>
    </location>
</feature>
<feature type="transmembrane region" description="Helical" evidence="1">
    <location>
        <begin position="84"/>
        <end position="117"/>
    </location>
</feature>
<dbReference type="RefSeq" id="WP_013011859.1">
    <property type="nucleotide sequence ID" value="NC_013943.1"/>
</dbReference>
<dbReference type="eggNOG" id="COG2832">
    <property type="taxonomic scope" value="Bacteria"/>
</dbReference>
<dbReference type="STRING" id="522772.Dacet_2604"/>
<dbReference type="HOGENOM" id="CLU_113299_2_0_0"/>
<accession>D4H506</accession>
<dbReference type="Pfam" id="PF04304">
    <property type="entry name" value="DUF454"/>
    <property type="match status" value="1"/>
</dbReference>
<gene>
    <name evidence="2" type="ordered locus">Dacet_2604</name>
</gene>
<dbReference type="GO" id="GO:0005886">
    <property type="term" value="C:plasma membrane"/>
    <property type="evidence" value="ECO:0007669"/>
    <property type="project" value="TreeGrafter"/>
</dbReference>
<dbReference type="Proteomes" id="UP000002012">
    <property type="component" value="Chromosome"/>
</dbReference>
<dbReference type="EMBL" id="CP001968">
    <property type="protein sequence ID" value="ADD69362.1"/>
    <property type="molecule type" value="Genomic_DNA"/>
</dbReference>
<dbReference type="PANTHER" id="PTHR35813:SF1">
    <property type="entry name" value="INNER MEMBRANE PROTEIN YBAN"/>
    <property type="match status" value="1"/>
</dbReference>
<keyword evidence="1" id="KW-0812">Transmembrane</keyword>
<sequence>MTQHVKKLIAGGLGLLFLILGLVGILLPVLPTTPFLLLASFFFMRSSDRMHKWLLNHKLFGPTIRSYMNHRALKKSTKVKALSTLWLSLSISIYIVEIIYIDILLIVVGLCVSWYLLSLKTLAEEA</sequence>
<evidence type="ECO:0000256" key="1">
    <source>
        <dbReference type="SAM" id="Phobius"/>
    </source>
</evidence>
<dbReference type="OrthoDB" id="9816293at2"/>
<dbReference type="FunCoup" id="D4H506">
    <property type="interactions" value="44"/>
</dbReference>
<dbReference type="InParanoid" id="D4H506"/>
<evidence type="ECO:0000313" key="3">
    <source>
        <dbReference type="Proteomes" id="UP000002012"/>
    </source>
</evidence>
<dbReference type="PIRSF" id="PIRSF016789">
    <property type="entry name" value="DUF454"/>
    <property type="match status" value="1"/>
</dbReference>
<reference evidence="2 3" key="1">
    <citation type="journal article" date="2010" name="Stand. Genomic Sci.">
        <title>Complete genome sequence of Denitrovibrio acetiphilus type strain (N2460).</title>
        <authorList>
            <person name="Kiss H."/>
            <person name="Lang E."/>
            <person name="Lapidus A."/>
            <person name="Copeland A."/>
            <person name="Nolan M."/>
            <person name="Glavina Del Rio T."/>
            <person name="Chen F."/>
            <person name="Lucas S."/>
            <person name="Tice H."/>
            <person name="Cheng J.F."/>
            <person name="Han C."/>
            <person name="Goodwin L."/>
            <person name="Pitluck S."/>
            <person name="Liolios K."/>
            <person name="Pati A."/>
            <person name="Ivanova N."/>
            <person name="Mavromatis K."/>
            <person name="Chen A."/>
            <person name="Palaniappan K."/>
            <person name="Land M."/>
            <person name="Hauser L."/>
            <person name="Chang Y.J."/>
            <person name="Jeffries C.D."/>
            <person name="Detter J.C."/>
            <person name="Brettin T."/>
            <person name="Spring S."/>
            <person name="Rohde M."/>
            <person name="Goker M."/>
            <person name="Woyke T."/>
            <person name="Bristow J."/>
            <person name="Eisen J.A."/>
            <person name="Markowitz V."/>
            <person name="Hugenholtz P."/>
            <person name="Kyrpides N.C."/>
            <person name="Klenk H.P."/>
        </authorList>
    </citation>
    <scope>NUCLEOTIDE SEQUENCE [LARGE SCALE GENOMIC DNA]</scope>
    <source>
        <strain evidence="3">DSM 12809 / NBRC 114555 / N2460</strain>
    </source>
</reference>
<organism evidence="2 3">
    <name type="scientific">Denitrovibrio acetiphilus (strain DSM 12809 / NBRC 114555 / N2460)</name>
    <dbReference type="NCBI Taxonomy" id="522772"/>
    <lineage>
        <taxon>Bacteria</taxon>
        <taxon>Pseudomonadati</taxon>
        <taxon>Deferribacterota</taxon>
        <taxon>Deferribacteres</taxon>
        <taxon>Deferribacterales</taxon>
        <taxon>Geovibrionaceae</taxon>
        <taxon>Denitrovibrio</taxon>
    </lineage>
</organism>
<evidence type="ECO:0008006" key="4">
    <source>
        <dbReference type="Google" id="ProtNLM"/>
    </source>
</evidence>
<dbReference type="AlphaFoldDB" id="D4H506"/>